<reference evidence="2" key="1">
    <citation type="submission" date="2018-01" db="EMBL/GenBank/DDBJ databases">
        <title>An insight into the sialome of Amazonian anophelines.</title>
        <authorList>
            <person name="Ribeiro J.M."/>
            <person name="Scarpassa V."/>
            <person name="Calvo E."/>
        </authorList>
    </citation>
    <scope>NUCLEOTIDE SEQUENCE</scope>
    <source>
        <tissue evidence="2">Salivary glands</tissue>
    </source>
</reference>
<name>A0A2M4C9C9_9DIPT</name>
<evidence type="ECO:0000313" key="2">
    <source>
        <dbReference type="EMBL" id="MBW61956.1"/>
    </source>
</evidence>
<sequence>MRNVLFVVRAVTILCPVIGNIVGSSTQCTLGGNPLAGHVQLNRSSSESAYNHAFDETTKRHTIPCGNYNKGNAYCTIERTIERRLLVVAASRP</sequence>
<feature type="chain" id="PRO_5014643251" evidence="1">
    <location>
        <begin position="20"/>
        <end position="93"/>
    </location>
</feature>
<protein>
    <submittedName>
        <fullName evidence="2">Putative secreted protein</fullName>
    </submittedName>
</protein>
<evidence type="ECO:0000256" key="1">
    <source>
        <dbReference type="SAM" id="SignalP"/>
    </source>
</evidence>
<accession>A0A2M4C9C9</accession>
<proteinExistence type="predicted"/>
<organism evidence="2">
    <name type="scientific">Anopheles marajoara</name>
    <dbReference type="NCBI Taxonomy" id="58244"/>
    <lineage>
        <taxon>Eukaryota</taxon>
        <taxon>Metazoa</taxon>
        <taxon>Ecdysozoa</taxon>
        <taxon>Arthropoda</taxon>
        <taxon>Hexapoda</taxon>
        <taxon>Insecta</taxon>
        <taxon>Pterygota</taxon>
        <taxon>Neoptera</taxon>
        <taxon>Endopterygota</taxon>
        <taxon>Diptera</taxon>
        <taxon>Nematocera</taxon>
        <taxon>Culicoidea</taxon>
        <taxon>Culicidae</taxon>
        <taxon>Anophelinae</taxon>
        <taxon>Anopheles</taxon>
    </lineage>
</organism>
<keyword evidence="1" id="KW-0732">Signal</keyword>
<dbReference type="AlphaFoldDB" id="A0A2M4C9C9"/>
<feature type="signal peptide" evidence="1">
    <location>
        <begin position="1"/>
        <end position="19"/>
    </location>
</feature>
<dbReference type="EMBL" id="GGFJ01012815">
    <property type="protein sequence ID" value="MBW61956.1"/>
    <property type="molecule type" value="Transcribed_RNA"/>
</dbReference>